<feature type="region of interest" description="Disordered" evidence="1">
    <location>
        <begin position="732"/>
        <end position="763"/>
    </location>
</feature>
<dbReference type="SUPFAM" id="SSF50249">
    <property type="entry name" value="Nucleic acid-binding proteins"/>
    <property type="match status" value="1"/>
</dbReference>
<dbReference type="InterPro" id="IPR023319">
    <property type="entry name" value="Tex-like_HTH_dom_sf"/>
</dbReference>
<dbReference type="Proteomes" id="UP001500227">
    <property type="component" value="Unassembled WGS sequence"/>
</dbReference>
<dbReference type="SUPFAM" id="SSF53098">
    <property type="entry name" value="Ribonuclease H-like"/>
    <property type="match status" value="1"/>
</dbReference>
<reference evidence="4" key="1">
    <citation type="journal article" date="2019" name="Int. J. Syst. Evol. Microbiol.">
        <title>The Global Catalogue of Microorganisms (GCM) 10K type strain sequencing project: providing services to taxonomists for standard genome sequencing and annotation.</title>
        <authorList>
            <consortium name="The Broad Institute Genomics Platform"/>
            <consortium name="The Broad Institute Genome Sequencing Center for Infectious Disease"/>
            <person name="Wu L."/>
            <person name="Ma J."/>
        </authorList>
    </citation>
    <scope>NUCLEOTIDE SEQUENCE [LARGE SCALE GENOMIC DNA]</scope>
    <source>
        <strain evidence="4">JCM 18423</strain>
    </source>
</reference>
<dbReference type="RefSeq" id="WP_345370007.1">
    <property type="nucleotide sequence ID" value="NZ_BAABKD010000008.1"/>
</dbReference>
<dbReference type="Gene3D" id="3.30.420.140">
    <property type="entry name" value="YqgF/RNase H-like domain"/>
    <property type="match status" value="1"/>
</dbReference>
<dbReference type="PANTHER" id="PTHR10724">
    <property type="entry name" value="30S RIBOSOMAL PROTEIN S1"/>
    <property type="match status" value="1"/>
</dbReference>
<dbReference type="InterPro" id="IPR003029">
    <property type="entry name" value="S1_domain"/>
</dbReference>
<dbReference type="PANTHER" id="PTHR10724:SF10">
    <property type="entry name" value="S1 RNA-BINDING DOMAIN-CONTAINING PROTEIN 1"/>
    <property type="match status" value="1"/>
</dbReference>
<dbReference type="Pfam" id="PF12836">
    <property type="entry name" value="HHH_3"/>
    <property type="match status" value="1"/>
</dbReference>
<dbReference type="InterPro" id="IPR037027">
    <property type="entry name" value="YqgF/RNaseH-like_dom_sf"/>
</dbReference>
<dbReference type="SUPFAM" id="SSF47781">
    <property type="entry name" value="RuvA domain 2-like"/>
    <property type="match status" value="2"/>
</dbReference>
<evidence type="ECO:0000256" key="1">
    <source>
        <dbReference type="SAM" id="MobiDB-lite"/>
    </source>
</evidence>
<evidence type="ECO:0000313" key="4">
    <source>
        <dbReference type="Proteomes" id="UP001500227"/>
    </source>
</evidence>
<proteinExistence type="predicted"/>
<dbReference type="Gene3D" id="1.10.3500.10">
    <property type="entry name" value="Tex N-terminal region-like"/>
    <property type="match status" value="1"/>
</dbReference>
<dbReference type="Pfam" id="PF16921">
    <property type="entry name" value="Tex_YqgF"/>
    <property type="match status" value="1"/>
</dbReference>
<dbReference type="InterPro" id="IPR044146">
    <property type="entry name" value="S1_Tex"/>
</dbReference>
<feature type="compositionally biased region" description="Basic and acidic residues" evidence="1">
    <location>
        <begin position="732"/>
        <end position="741"/>
    </location>
</feature>
<protein>
    <submittedName>
        <fullName evidence="3">RNA-binding transcriptional accessory protein Tex</fullName>
    </submittedName>
</protein>
<keyword evidence="4" id="KW-1185">Reference proteome</keyword>
<dbReference type="InterPro" id="IPR018974">
    <property type="entry name" value="Tex-like_N"/>
</dbReference>
<dbReference type="Gene3D" id="1.10.10.650">
    <property type="entry name" value="RuvA domain 2-like"/>
    <property type="match status" value="1"/>
</dbReference>
<name>A0ABP9M2Q6_9BURK</name>
<gene>
    <name evidence="3" type="primary">tex</name>
    <name evidence="3" type="ORF">GCM10023337_09450</name>
</gene>
<dbReference type="InterPro" id="IPR055179">
    <property type="entry name" value="Tex-like_central_region"/>
</dbReference>
<dbReference type="InterPro" id="IPR050437">
    <property type="entry name" value="Ribos_protein_bS1-like"/>
</dbReference>
<dbReference type="Pfam" id="PF00575">
    <property type="entry name" value="S1"/>
    <property type="match status" value="1"/>
</dbReference>
<dbReference type="InterPro" id="IPR041692">
    <property type="entry name" value="HHH_9"/>
</dbReference>
<dbReference type="InterPro" id="IPR012340">
    <property type="entry name" value="NA-bd_OB-fold"/>
</dbReference>
<dbReference type="SMART" id="SM00316">
    <property type="entry name" value="S1"/>
    <property type="match status" value="1"/>
</dbReference>
<dbReference type="Pfam" id="PF22706">
    <property type="entry name" value="Tex_central_region"/>
    <property type="match status" value="1"/>
</dbReference>
<dbReference type="InterPro" id="IPR006641">
    <property type="entry name" value="YqgF/RNaseH-like_dom"/>
</dbReference>
<dbReference type="Pfam" id="PF17674">
    <property type="entry name" value="HHH_9"/>
    <property type="match status" value="1"/>
</dbReference>
<comment type="caution">
    <text evidence="3">The sequence shown here is derived from an EMBL/GenBank/DDBJ whole genome shotgun (WGS) entry which is preliminary data.</text>
</comment>
<evidence type="ECO:0000313" key="3">
    <source>
        <dbReference type="EMBL" id="GAA5088169.1"/>
    </source>
</evidence>
<dbReference type="Pfam" id="PF09371">
    <property type="entry name" value="Tex_N"/>
    <property type="match status" value="1"/>
</dbReference>
<dbReference type="InterPro" id="IPR032639">
    <property type="entry name" value="Tex_YqgF"/>
</dbReference>
<dbReference type="SMART" id="SM00732">
    <property type="entry name" value="YqgFc"/>
    <property type="match status" value="1"/>
</dbReference>
<dbReference type="EMBL" id="BAABKD010000008">
    <property type="protein sequence ID" value="GAA5088169.1"/>
    <property type="molecule type" value="Genomic_DNA"/>
</dbReference>
<dbReference type="Gene3D" id="1.10.150.310">
    <property type="entry name" value="Tex RuvX-like domain-like"/>
    <property type="match status" value="1"/>
</dbReference>
<sequence>MTNTSTTDSSRIFSWLADELSIRLAQVQAAVELLDNGATVPFIARYRKEATGGLDDSVLRELEVRLLYLRELEARRTAIIESIEEQGKMTPELATSLDEANTKQRLEDLYAPYKPKRRTRAQMAIEAGLEDLVQAILADPHCDPLQLAGTYLNPEAGFDEAKKALDGAREILAQRYAENADLLENLRQYLWQHGLLYASVIEGKEDEGDKFRDWFNFSESLKTLPSHRVLALLRGRQQGILSLRIGLQPELDALQPHPCVERVAQLMQCPADFSAHAAPQPKWLAEVCRITWRVKLLTAFETELIGRLREEAEAEATRVFAANLRDLLLAAPAGNKRVLGLDPGIRTGVKVAAIDETGKVLDTATVYPFGGRKDIAGTQQRLAAMIRQHQIQLIAIGNGTASRETEQLVKNLLQSQTDLSAVQHIVVSEAGASVYSASELASQEFPDLDVSLRGAVSIARRLQDPLAELVKIEPKAIGVGQYQHDVNQRELERSLDAVVEDCVNAVGVDVNTASAALLARVSGLNKTLAENIVAWRDENGAFPDRQSLLKVKRFGPKTFEQAAGFLRIPQGTNPLDASAVHPEAYPVVERILEKIQADARSIIGQADALKGLSPKDFIDERFGLPTIQDIFTEIEKPGRDPRPEFKTARFLDGVTAITDLQVGMVLEGVVTNVANFGAFVDIGVHQDGLVHISALSHQFVKDPREVVRVGQTVTVKVLEVDEARKRISLSMRLDDHPEPTLKKAAASTKPRASRRPARPAPDIANNAMAAAFAKLKR</sequence>
<dbReference type="CDD" id="cd05685">
    <property type="entry name" value="S1_Tex"/>
    <property type="match status" value="1"/>
</dbReference>
<evidence type="ECO:0000259" key="2">
    <source>
        <dbReference type="PROSITE" id="PS50126"/>
    </source>
</evidence>
<dbReference type="Gene3D" id="2.40.50.140">
    <property type="entry name" value="Nucleic acid-binding proteins"/>
    <property type="match status" value="1"/>
</dbReference>
<dbReference type="PROSITE" id="PS50126">
    <property type="entry name" value="S1"/>
    <property type="match status" value="1"/>
</dbReference>
<dbReference type="SUPFAM" id="SSF158832">
    <property type="entry name" value="Tex N-terminal region-like"/>
    <property type="match status" value="1"/>
</dbReference>
<organism evidence="3 4">
    <name type="scientific">Paenalcaligenes hermetiae</name>
    <dbReference type="NCBI Taxonomy" id="1157987"/>
    <lineage>
        <taxon>Bacteria</taxon>
        <taxon>Pseudomonadati</taxon>
        <taxon>Pseudomonadota</taxon>
        <taxon>Betaproteobacteria</taxon>
        <taxon>Burkholderiales</taxon>
        <taxon>Alcaligenaceae</taxon>
        <taxon>Paenalcaligenes</taxon>
    </lineage>
</organism>
<dbReference type="InterPro" id="IPR010994">
    <property type="entry name" value="RuvA_2-like"/>
</dbReference>
<dbReference type="InterPro" id="IPR012337">
    <property type="entry name" value="RNaseH-like_sf"/>
</dbReference>
<accession>A0ABP9M2Q6</accession>
<feature type="domain" description="S1 motif" evidence="2">
    <location>
        <begin position="663"/>
        <end position="732"/>
    </location>
</feature>
<dbReference type="InterPro" id="IPR023323">
    <property type="entry name" value="Tex-like_dom_sf"/>
</dbReference>